<dbReference type="SUPFAM" id="SSF52129">
    <property type="entry name" value="Caspase-like"/>
    <property type="match status" value="1"/>
</dbReference>
<accession>A0A941DPY1</accession>
<dbReference type="AlphaFoldDB" id="A0A941DPY1"/>
<protein>
    <submittedName>
        <fullName evidence="2">Caspase family protein</fullName>
    </submittedName>
</protein>
<comment type="caution">
    <text evidence="2">The sequence shown here is derived from an EMBL/GenBank/DDBJ whole genome shotgun (WGS) entry which is preliminary data.</text>
</comment>
<dbReference type="RefSeq" id="WP_212689062.1">
    <property type="nucleotide sequence ID" value="NZ_JAGSPN010000015.1"/>
</dbReference>
<evidence type="ECO:0000256" key="1">
    <source>
        <dbReference type="SAM" id="SignalP"/>
    </source>
</evidence>
<feature type="signal peptide" evidence="1">
    <location>
        <begin position="1"/>
        <end position="22"/>
    </location>
</feature>
<name>A0A941DPY1_9BURK</name>
<dbReference type="InterPro" id="IPR001096">
    <property type="entry name" value="Peptidase_C13"/>
</dbReference>
<dbReference type="Proteomes" id="UP000680067">
    <property type="component" value="Unassembled WGS sequence"/>
</dbReference>
<dbReference type="Gene3D" id="3.40.50.1460">
    <property type="match status" value="1"/>
</dbReference>
<evidence type="ECO:0000313" key="2">
    <source>
        <dbReference type="EMBL" id="MBR7783785.1"/>
    </source>
</evidence>
<dbReference type="GO" id="GO:0006508">
    <property type="term" value="P:proteolysis"/>
    <property type="evidence" value="ECO:0007669"/>
    <property type="project" value="InterPro"/>
</dbReference>
<evidence type="ECO:0000313" key="3">
    <source>
        <dbReference type="Proteomes" id="UP000680067"/>
    </source>
</evidence>
<gene>
    <name evidence="2" type="ORF">KDM89_16690</name>
</gene>
<sequence>MKKNLLSVLIASTVMLSLQALAFPAPDAEPVATAKAAQSTEATEKKADTPAKPLLLTSKEGFEKSNAIRTAIREKNQAAAKAMTGPRLWYAGFGLEGSSKAFAGDVKLAAERLKALYPGMISYIAYNDQTVEQMEVPLATLTGIENTTFEIGKQANPQDLAVIMISSHGNEHILGVKLDGEYSGPITDNYLEINLRKLKVIPTLIIISACHSGSMIPVLKAENRIILAAAAADKVSYGCQPLSENTFFIDALMGKAPDPTLSLNQLFVKLKEDIAAREKKEKLEPSEPQMFVGEKMKKFADLPVSDWLKPSS</sequence>
<keyword evidence="1" id="KW-0732">Signal</keyword>
<reference evidence="2" key="1">
    <citation type="submission" date="2021-04" db="EMBL/GenBank/DDBJ databases">
        <title>novel species isolated from subtropical streams in China.</title>
        <authorList>
            <person name="Lu H."/>
        </authorList>
    </citation>
    <scope>NUCLEOTIDE SEQUENCE</scope>
    <source>
        <strain evidence="2">LFS511W</strain>
    </source>
</reference>
<feature type="chain" id="PRO_5036700050" evidence="1">
    <location>
        <begin position="23"/>
        <end position="312"/>
    </location>
</feature>
<dbReference type="Pfam" id="PF01650">
    <property type="entry name" value="Peptidase_C13"/>
    <property type="match status" value="1"/>
</dbReference>
<dbReference type="InterPro" id="IPR029030">
    <property type="entry name" value="Caspase-like_dom_sf"/>
</dbReference>
<proteinExistence type="predicted"/>
<dbReference type="GO" id="GO:0008233">
    <property type="term" value="F:peptidase activity"/>
    <property type="evidence" value="ECO:0007669"/>
    <property type="project" value="InterPro"/>
</dbReference>
<keyword evidence="3" id="KW-1185">Reference proteome</keyword>
<dbReference type="EMBL" id="JAGSPN010000015">
    <property type="protein sequence ID" value="MBR7783785.1"/>
    <property type="molecule type" value="Genomic_DNA"/>
</dbReference>
<organism evidence="2 3">
    <name type="scientific">Undibacterium luofuense</name>
    <dbReference type="NCBI Taxonomy" id="2828733"/>
    <lineage>
        <taxon>Bacteria</taxon>
        <taxon>Pseudomonadati</taxon>
        <taxon>Pseudomonadota</taxon>
        <taxon>Betaproteobacteria</taxon>
        <taxon>Burkholderiales</taxon>
        <taxon>Oxalobacteraceae</taxon>
        <taxon>Undibacterium</taxon>
    </lineage>
</organism>